<dbReference type="SUPFAM" id="SSF55874">
    <property type="entry name" value="ATPase domain of HSP90 chaperone/DNA topoisomerase II/histidine kinase"/>
    <property type="match status" value="1"/>
</dbReference>
<dbReference type="CDD" id="cd00082">
    <property type="entry name" value="HisKA"/>
    <property type="match status" value="1"/>
</dbReference>
<feature type="compositionally biased region" description="Polar residues" evidence="8">
    <location>
        <begin position="605"/>
        <end position="629"/>
    </location>
</feature>
<dbReference type="SUPFAM" id="SSF47384">
    <property type="entry name" value="Homodimeric domain of signal transducing histidine kinase"/>
    <property type="match status" value="1"/>
</dbReference>
<keyword evidence="13" id="KW-0418">Kinase</keyword>
<feature type="transmembrane region" description="Helical" evidence="9">
    <location>
        <begin position="271"/>
        <end position="295"/>
    </location>
</feature>
<dbReference type="PANTHER" id="PTHR43719">
    <property type="entry name" value="TWO-COMPONENT HISTIDINE KINASE"/>
    <property type="match status" value="1"/>
</dbReference>
<keyword evidence="6" id="KW-0675">Receptor</keyword>
<evidence type="ECO:0000256" key="1">
    <source>
        <dbReference type="ARBA" id="ARBA00000085"/>
    </source>
</evidence>
<evidence type="ECO:0000313" key="13">
    <source>
        <dbReference type="RefSeq" id="XP_022156376.1"/>
    </source>
</evidence>
<name>A0A6J1DUS7_MOMCH</name>
<dbReference type="Gene3D" id="3.40.50.2300">
    <property type="match status" value="1"/>
</dbReference>
<dbReference type="SMART" id="SM00448">
    <property type="entry name" value="REC"/>
    <property type="match status" value="1"/>
</dbReference>
<evidence type="ECO:0000259" key="11">
    <source>
        <dbReference type="PROSITE" id="PS50110"/>
    </source>
</evidence>
<evidence type="ECO:0000256" key="7">
    <source>
        <dbReference type="PROSITE-ProRule" id="PRU00169"/>
    </source>
</evidence>
<organism evidence="12 13">
    <name type="scientific">Momordica charantia</name>
    <name type="common">Bitter gourd</name>
    <name type="synonym">Balsam pear</name>
    <dbReference type="NCBI Taxonomy" id="3673"/>
    <lineage>
        <taxon>Eukaryota</taxon>
        <taxon>Viridiplantae</taxon>
        <taxon>Streptophyta</taxon>
        <taxon>Embryophyta</taxon>
        <taxon>Tracheophyta</taxon>
        <taxon>Spermatophyta</taxon>
        <taxon>Magnoliopsida</taxon>
        <taxon>eudicotyledons</taxon>
        <taxon>Gunneridae</taxon>
        <taxon>Pentapetalae</taxon>
        <taxon>rosids</taxon>
        <taxon>fabids</taxon>
        <taxon>Cucurbitales</taxon>
        <taxon>Cucurbitaceae</taxon>
        <taxon>Momordiceae</taxon>
        <taxon>Momordica</taxon>
    </lineage>
</organism>
<dbReference type="AlphaFoldDB" id="A0A6J1DUS7"/>
<dbReference type="KEGG" id="mcha:111023282"/>
<feature type="region of interest" description="Disordered" evidence="8">
    <location>
        <begin position="605"/>
        <end position="640"/>
    </location>
</feature>
<evidence type="ECO:0000256" key="6">
    <source>
        <dbReference type="ARBA" id="ARBA00023170"/>
    </source>
</evidence>
<dbReference type="InterPro" id="IPR011006">
    <property type="entry name" value="CheY-like_superfamily"/>
</dbReference>
<dbReference type="PRINTS" id="PR00344">
    <property type="entry name" value="BCTRLSENSOR"/>
</dbReference>
<evidence type="ECO:0000256" key="8">
    <source>
        <dbReference type="SAM" id="MobiDB-lite"/>
    </source>
</evidence>
<feature type="domain" description="Histidine kinase" evidence="10">
    <location>
        <begin position="331"/>
        <end position="600"/>
    </location>
</feature>
<keyword evidence="4 7" id="KW-0597">Phosphoprotein</keyword>
<dbReference type="Proteomes" id="UP000504603">
    <property type="component" value="Unplaced"/>
</dbReference>
<dbReference type="OrthoDB" id="60033at2759"/>
<keyword evidence="12" id="KW-1185">Reference proteome</keyword>
<dbReference type="SMART" id="SM00388">
    <property type="entry name" value="HisKA"/>
    <property type="match status" value="1"/>
</dbReference>
<dbReference type="Pfam" id="PF00512">
    <property type="entry name" value="HisKA"/>
    <property type="match status" value="1"/>
</dbReference>
<evidence type="ECO:0000259" key="10">
    <source>
        <dbReference type="PROSITE" id="PS50109"/>
    </source>
</evidence>
<dbReference type="Gene3D" id="1.10.287.130">
    <property type="match status" value="1"/>
</dbReference>
<feature type="domain" description="Response regulatory" evidence="11">
    <location>
        <begin position="918"/>
        <end position="1048"/>
    </location>
</feature>
<dbReference type="PROSITE" id="PS50110">
    <property type="entry name" value="RESPONSE_REGULATORY"/>
    <property type="match status" value="1"/>
</dbReference>
<evidence type="ECO:0000256" key="2">
    <source>
        <dbReference type="ARBA" id="ARBA00004477"/>
    </source>
</evidence>
<keyword evidence="5" id="KW-0256">Endoplasmic reticulum</keyword>
<evidence type="ECO:0000256" key="3">
    <source>
        <dbReference type="ARBA" id="ARBA00012438"/>
    </source>
</evidence>
<dbReference type="GO" id="GO:0005789">
    <property type="term" value="C:endoplasmic reticulum membrane"/>
    <property type="evidence" value="ECO:0007669"/>
    <property type="project" value="UniProtKB-SubCell"/>
</dbReference>
<dbReference type="InterPro" id="IPR004358">
    <property type="entry name" value="Sig_transdc_His_kin-like_C"/>
</dbReference>
<dbReference type="PROSITE" id="PS50109">
    <property type="entry name" value="HIS_KIN"/>
    <property type="match status" value="1"/>
</dbReference>
<dbReference type="PANTHER" id="PTHR43719:SF75">
    <property type="entry name" value="HISTIDINE KINASE CKI1"/>
    <property type="match status" value="1"/>
</dbReference>
<keyword evidence="9" id="KW-0812">Transmembrane</keyword>
<reference evidence="13" key="1">
    <citation type="submission" date="2025-08" db="UniProtKB">
        <authorList>
            <consortium name="RefSeq"/>
        </authorList>
    </citation>
    <scope>IDENTIFICATION</scope>
    <source>
        <strain evidence="13">OHB3-1</strain>
    </source>
</reference>
<feature type="region of interest" description="Disordered" evidence="8">
    <location>
        <begin position="689"/>
        <end position="726"/>
    </location>
</feature>
<dbReference type="InterPro" id="IPR036890">
    <property type="entry name" value="HATPase_C_sf"/>
</dbReference>
<proteinExistence type="predicted"/>
<comment type="catalytic activity">
    <reaction evidence="1">
        <text>ATP + protein L-histidine = ADP + protein N-phospho-L-histidine.</text>
        <dbReference type="EC" id="2.7.13.3"/>
    </reaction>
</comment>
<evidence type="ECO:0000256" key="4">
    <source>
        <dbReference type="ARBA" id="ARBA00022553"/>
    </source>
</evidence>
<comment type="subcellular location">
    <subcellularLocation>
        <location evidence="2">Endoplasmic reticulum membrane</location>
        <topology evidence="2">Multi-pass membrane protein</topology>
    </subcellularLocation>
</comment>
<keyword evidence="13" id="KW-0808">Transferase</keyword>
<keyword evidence="9" id="KW-1133">Transmembrane helix</keyword>
<dbReference type="CDD" id="cd17546">
    <property type="entry name" value="REC_hyHK_CKI1_RcsC-like"/>
    <property type="match status" value="1"/>
</dbReference>
<feature type="compositionally biased region" description="Polar residues" evidence="8">
    <location>
        <begin position="703"/>
        <end position="722"/>
    </location>
</feature>
<feature type="transmembrane region" description="Helical" evidence="9">
    <location>
        <begin position="237"/>
        <end position="255"/>
    </location>
</feature>
<dbReference type="InterPro" id="IPR005467">
    <property type="entry name" value="His_kinase_dom"/>
</dbReference>
<dbReference type="InterPro" id="IPR003594">
    <property type="entry name" value="HATPase_dom"/>
</dbReference>
<dbReference type="SMART" id="SM00387">
    <property type="entry name" value="HATPase_c"/>
    <property type="match status" value="1"/>
</dbReference>
<dbReference type="InterPro" id="IPR050956">
    <property type="entry name" value="2C_system_His_kinase"/>
</dbReference>
<dbReference type="SUPFAM" id="SSF52172">
    <property type="entry name" value="CheY-like"/>
    <property type="match status" value="1"/>
</dbReference>
<dbReference type="EC" id="2.7.13.3" evidence="3"/>
<dbReference type="InterPro" id="IPR036097">
    <property type="entry name" value="HisK_dim/P_sf"/>
</dbReference>
<dbReference type="InterPro" id="IPR001789">
    <property type="entry name" value="Sig_transdc_resp-reg_receiver"/>
</dbReference>
<protein>
    <recommendedName>
        <fullName evidence="3">histidine kinase</fullName>
        <ecNumber evidence="3">2.7.13.3</ecNumber>
    </recommendedName>
</protein>
<dbReference type="Pfam" id="PF02518">
    <property type="entry name" value="HATPase_c"/>
    <property type="match status" value="1"/>
</dbReference>
<gene>
    <name evidence="13" type="primary">LOC111023282</name>
</gene>
<evidence type="ECO:0000256" key="5">
    <source>
        <dbReference type="ARBA" id="ARBA00022824"/>
    </source>
</evidence>
<feature type="modified residue" description="4-aspartylphosphate" evidence="7">
    <location>
        <position position="980"/>
    </location>
</feature>
<dbReference type="Pfam" id="PF00072">
    <property type="entry name" value="Response_reg"/>
    <property type="match status" value="1"/>
</dbReference>
<keyword evidence="9" id="KW-0472">Membrane</keyword>
<dbReference type="RefSeq" id="XP_022156376.1">
    <property type="nucleotide sequence ID" value="XM_022300684.1"/>
</dbReference>
<dbReference type="Gene3D" id="3.30.565.10">
    <property type="entry name" value="Histidine kinase-like ATPase, C-terminal domain"/>
    <property type="match status" value="1"/>
</dbReference>
<dbReference type="GeneID" id="111023282"/>
<dbReference type="GO" id="GO:0000155">
    <property type="term" value="F:phosphorelay sensor kinase activity"/>
    <property type="evidence" value="ECO:0007669"/>
    <property type="project" value="InterPro"/>
</dbReference>
<accession>A0A6J1DUS7</accession>
<sequence length="1050" mass="117250">MTLISFDFQIAPMLFQGFSIIPYLTQISYMRMDGLFFSYYIDKNQTFAVYANFNFTANVHPHPRREYSWFTQLVNSSTGELYGNMAKTLPLVTSNVSWFRDASNSNQGCASIGTKWSSDRERLFLNTVRVNGSSGVVSFGFSIKALIGLFSMGTQRQGRRLYLATREGEILVQGFQNIKMIIADGLASFQLMKPNGDQISLIGNISCLHRKEAFDANAPFFNLLGTNYMIYCSPLEIMGVQLLLPMFLFQVYALVLPQEELASIVHRSSRLALILLILIMTTTVISIFGFVFIVIRAAKREMHLCARLIQQMEATQQAERKSMNKSTAFTRASHDIRASLAGITGLIEICHNEAAPGSELDINLKHMDNCTKDLLGILNSILDTSKIEAGKIQLEEEEFHLGQLLEDVVDLYHPVGMKKGIDIVLDPCDGSVIKFSQVKGDRGKLKQVLSNLLSNAVKFTYEGHVTVRAWVRNLPETQNKMVASDQNGEIMKHLSFLLCKNTQIFRDQPATDNGVNLNPDRMEFTFEIDDTGKGIPKEKRQLVFENYVQVKETALGQGGTGLGLGIVQSLVRLMGGDIAILDKEIGEKGTCFRFSVILTVSEGNINSGGNTRQSSPTSRLTFQAPSPSLHSPRAIRTTSSKPETSRVILLIRNDQRRMICKKFMESLGVKVLAMKQREQLLDTLQKILGKQSHSRHDSRGRSENSSPNDFLSKSTSGDSRNGMNMDVSLGAMKDETNYLLSVFKKTNLRCGISFILIVIDASAGPFREISNMVANFRRRLQGSYCKVVWLLENQMLWINHKGLETNDVVISRPFHGSRLYEVIRHLPEFGGTIQSREGSILCQGENVSKDSSSSLFQNHGKTKVGSSPILEGQIAMPLNQNYSRSVSKSRISWLAKNQETREDKSENLSGEKPLTGKKILVAEDNTVLQMIVTLTLSNLGATIEICENGEEALELVSNGLGNQRKHAASNTLPYDYILMDCEMPIMDGYEATRQIRKLERNYNTHIPIIALTAHTTGEARRTMEAGMDLHLGKPLVEKDLLEAITCIHSK</sequence>
<evidence type="ECO:0000313" key="12">
    <source>
        <dbReference type="Proteomes" id="UP000504603"/>
    </source>
</evidence>
<dbReference type="InterPro" id="IPR003661">
    <property type="entry name" value="HisK_dim/P_dom"/>
</dbReference>
<evidence type="ECO:0000256" key="9">
    <source>
        <dbReference type="SAM" id="Phobius"/>
    </source>
</evidence>